<accession>A0ACC2N3K6</accession>
<keyword evidence="2" id="KW-1185">Reference proteome</keyword>
<proteinExistence type="predicted"/>
<reference evidence="1" key="1">
    <citation type="submission" date="2023-04" db="EMBL/GenBank/DDBJ databases">
        <title>A chromosome-level genome assembly of the parasitoid wasp Eretmocerus hayati.</title>
        <authorList>
            <person name="Zhong Y."/>
            <person name="Liu S."/>
            <person name="Liu Y."/>
        </authorList>
    </citation>
    <scope>NUCLEOTIDE SEQUENCE</scope>
    <source>
        <strain evidence="1">ZJU_SS_LIU_2023</strain>
    </source>
</reference>
<dbReference type="Proteomes" id="UP001239111">
    <property type="component" value="Chromosome 4"/>
</dbReference>
<comment type="caution">
    <text evidence="1">The sequence shown here is derived from an EMBL/GenBank/DDBJ whole genome shotgun (WGS) entry which is preliminary data.</text>
</comment>
<name>A0ACC2N3K6_9HYME</name>
<sequence length="707" mass="82464">MTNLEFHDTIAPNITPSQPKICLTDACRSAAETIQKSMNPSINPCEDFYQYACGNYMKNSNVLNDKIRFDLMDEFQMKIHEQIRHVIENKIENKSPQFLRKLSSYYKTCMDEERVERNSEKEFRKMLTKLGGWPVLQSSWNESNFDWKNMIYRLRDAGLQFDQFINIYYENDLKNNSRSTIHLDGVNLGLEAKILFKGENDDTVKAYFNYMVNFAVAMGANFDQAVDELSHVRDFEIEIAKIRVLVEQELLDIEHLYNPVNVSTLEELCPQVPWKTYISRLFPAPKKVDSSDRVIIKVPGYLERYCCLLESTPKRTLANYALWKVASSTANRLSSRIRNIELRFYGESRYGNASIIPLPQRKELCMSLTFDHMPLATAALFIRKHFNKESKKVAMEMIDYVRYQIRSMIEKSMWMQNETRLAAIEKLDKMKSLVAYPDQLLDDKILDAHYRNFIVYTESFLKTELSFGRFKLKRKVDKIRKPIVGYDWTNEFGSAASVNAFYVHVENVFMILGGILSTSYFNVANPKYVNYGGIGTVIGHEIMHGFDNIGRRYDKRGNLMNWWDLSTEVQFRMKALCFVHQYYYYGAVKNMAVEGTFTLSENLADNVGIRQAYLAYDRWANNHKEEDRLPGLEHLTPRQTFWLAYANTYCTAEKQDAKLFSQEFEPSRHAPNQLRVHVPLTNIPEFAQDFGCPYLSPMNPPNKCVLW</sequence>
<protein>
    <submittedName>
        <fullName evidence="1">Uncharacterized protein</fullName>
    </submittedName>
</protein>
<gene>
    <name evidence="1" type="ORF">QAD02_005922</name>
</gene>
<dbReference type="EMBL" id="CM056744">
    <property type="protein sequence ID" value="KAJ8664260.1"/>
    <property type="molecule type" value="Genomic_DNA"/>
</dbReference>
<organism evidence="1 2">
    <name type="scientific">Eretmocerus hayati</name>
    <dbReference type="NCBI Taxonomy" id="131215"/>
    <lineage>
        <taxon>Eukaryota</taxon>
        <taxon>Metazoa</taxon>
        <taxon>Ecdysozoa</taxon>
        <taxon>Arthropoda</taxon>
        <taxon>Hexapoda</taxon>
        <taxon>Insecta</taxon>
        <taxon>Pterygota</taxon>
        <taxon>Neoptera</taxon>
        <taxon>Endopterygota</taxon>
        <taxon>Hymenoptera</taxon>
        <taxon>Apocrita</taxon>
        <taxon>Proctotrupomorpha</taxon>
        <taxon>Chalcidoidea</taxon>
        <taxon>Aphelinidae</taxon>
        <taxon>Aphelininae</taxon>
        <taxon>Eretmocerus</taxon>
    </lineage>
</organism>
<evidence type="ECO:0000313" key="1">
    <source>
        <dbReference type="EMBL" id="KAJ8664260.1"/>
    </source>
</evidence>
<evidence type="ECO:0000313" key="2">
    <source>
        <dbReference type="Proteomes" id="UP001239111"/>
    </source>
</evidence>